<accession>A0A8B6CFA0</accession>
<proteinExistence type="predicted"/>
<keyword evidence="2" id="KW-1185">Reference proteome</keyword>
<dbReference type="EMBL" id="UYJE01001632">
    <property type="protein sequence ID" value="VDI03794.1"/>
    <property type="molecule type" value="Genomic_DNA"/>
</dbReference>
<evidence type="ECO:0000313" key="1">
    <source>
        <dbReference type="EMBL" id="VDI03794.1"/>
    </source>
</evidence>
<name>A0A8B6CFA0_MYTGA</name>
<feature type="non-terminal residue" evidence="1">
    <location>
        <position position="77"/>
    </location>
</feature>
<dbReference type="AlphaFoldDB" id="A0A8B6CFA0"/>
<gene>
    <name evidence="1" type="ORF">MGAL_10B089279</name>
</gene>
<reference evidence="1" key="1">
    <citation type="submission" date="2018-11" db="EMBL/GenBank/DDBJ databases">
        <authorList>
            <person name="Alioto T."/>
            <person name="Alioto T."/>
        </authorList>
    </citation>
    <scope>NUCLEOTIDE SEQUENCE</scope>
</reference>
<sequence length="77" mass="8882">FSRFRAVCVSKAIRVSPIYKFRVPNKLIEAITSLASRFARTLTGCVDRYYTTFSTLSVKVFGRNMIEKKNNEQVTKQ</sequence>
<organism evidence="1 2">
    <name type="scientific">Mytilus galloprovincialis</name>
    <name type="common">Mediterranean mussel</name>
    <dbReference type="NCBI Taxonomy" id="29158"/>
    <lineage>
        <taxon>Eukaryota</taxon>
        <taxon>Metazoa</taxon>
        <taxon>Spiralia</taxon>
        <taxon>Lophotrochozoa</taxon>
        <taxon>Mollusca</taxon>
        <taxon>Bivalvia</taxon>
        <taxon>Autobranchia</taxon>
        <taxon>Pteriomorphia</taxon>
        <taxon>Mytilida</taxon>
        <taxon>Mytiloidea</taxon>
        <taxon>Mytilidae</taxon>
        <taxon>Mytilinae</taxon>
        <taxon>Mytilus</taxon>
    </lineage>
</organism>
<protein>
    <submittedName>
        <fullName evidence="1">Uncharacterized protein</fullName>
    </submittedName>
</protein>
<comment type="caution">
    <text evidence="1">The sequence shown here is derived from an EMBL/GenBank/DDBJ whole genome shotgun (WGS) entry which is preliminary data.</text>
</comment>
<evidence type="ECO:0000313" key="2">
    <source>
        <dbReference type="Proteomes" id="UP000596742"/>
    </source>
</evidence>
<dbReference type="Proteomes" id="UP000596742">
    <property type="component" value="Unassembled WGS sequence"/>
</dbReference>
<feature type="non-terminal residue" evidence="1">
    <location>
        <position position="1"/>
    </location>
</feature>